<organism evidence="1 2">
    <name type="scientific">Caligus rogercresseyi</name>
    <name type="common">Sea louse</name>
    <dbReference type="NCBI Taxonomy" id="217165"/>
    <lineage>
        <taxon>Eukaryota</taxon>
        <taxon>Metazoa</taxon>
        <taxon>Ecdysozoa</taxon>
        <taxon>Arthropoda</taxon>
        <taxon>Crustacea</taxon>
        <taxon>Multicrustacea</taxon>
        <taxon>Hexanauplia</taxon>
        <taxon>Copepoda</taxon>
        <taxon>Siphonostomatoida</taxon>
        <taxon>Caligidae</taxon>
        <taxon>Caligus</taxon>
    </lineage>
</organism>
<gene>
    <name evidence="1" type="ORF">FKW44_002047</name>
</gene>
<evidence type="ECO:0000313" key="2">
    <source>
        <dbReference type="Proteomes" id="UP000595437"/>
    </source>
</evidence>
<evidence type="ECO:0000313" key="1">
    <source>
        <dbReference type="EMBL" id="QQP57155.1"/>
    </source>
</evidence>
<name>A0A7T8QW06_CALRO</name>
<protein>
    <submittedName>
        <fullName evidence="1">Zinc finger BED domain-containing protein 4</fullName>
    </submittedName>
</protein>
<accession>A0A7T8QW06</accession>
<reference evidence="2" key="1">
    <citation type="submission" date="2021-01" db="EMBL/GenBank/DDBJ databases">
        <title>Caligus Genome Assembly.</title>
        <authorList>
            <person name="Gallardo-Escarate C."/>
        </authorList>
    </citation>
    <scope>NUCLEOTIDE SEQUENCE [LARGE SCALE GENOMIC DNA]</scope>
</reference>
<proteinExistence type="predicted"/>
<keyword evidence="2" id="KW-1185">Reference proteome</keyword>
<dbReference type="SUPFAM" id="SSF53098">
    <property type="entry name" value="Ribonuclease H-like"/>
    <property type="match status" value="1"/>
</dbReference>
<dbReference type="Proteomes" id="UP000595437">
    <property type="component" value="Chromosome 1"/>
</dbReference>
<dbReference type="InterPro" id="IPR012337">
    <property type="entry name" value="RNaseH-like_sf"/>
</dbReference>
<dbReference type="OrthoDB" id="6373986at2759"/>
<dbReference type="AlphaFoldDB" id="A0A7T8QW06"/>
<sequence length="106" mass="11794">MLQSLLAQKRTLATYIADYDLPATFTPNQWVLIENVLSLLAPFEQLTREISSAKASAADVIPSLAALTRLLKKDVETDHGVKTMKTALLEALNRRFDQTDTDPMFA</sequence>
<dbReference type="EMBL" id="CP045890">
    <property type="protein sequence ID" value="QQP57155.1"/>
    <property type="molecule type" value="Genomic_DNA"/>
</dbReference>